<feature type="non-terminal residue" evidence="2">
    <location>
        <position position="1"/>
    </location>
</feature>
<keyword evidence="3" id="KW-1185">Reference proteome</keyword>
<organism evidence="2 3">
    <name type="scientific">Cherax quadricarinatus</name>
    <name type="common">Australian red claw crayfish</name>
    <dbReference type="NCBI Taxonomy" id="27406"/>
    <lineage>
        <taxon>Eukaryota</taxon>
        <taxon>Metazoa</taxon>
        <taxon>Ecdysozoa</taxon>
        <taxon>Arthropoda</taxon>
        <taxon>Crustacea</taxon>
        <taxon>Multicrustacea</taxon>
        <taxon>Malacostraca</taxon>
        <taxon>Eumalacostraca</taxon>
        <taxon>Eucarida</taxon>
        <taxon>Decapoda</taxon>
        <taxon>Pleocyemata</taxon>
        <taxon>Astacidea</taxon>
        <taxon>Parastacoidea</taxon>
        <taxon>Parastacidae</taxon>
        <taxon>Cherax</taxon>
    </lineage>
</organism>
<gene>
    <name evidence="2" type="ORF">OTU49_007401</name>
</gene>
<dbReference type="EMBL" id="JARKIK010000060">
    <property type="protein sequence ID" value="KAK8731640.1"/>
    <property type="molecule type" value="Genomic_DNA"/>
</dbReference>
<feature type="domain" description="Myb/SANT-like DNA-binding" evidence="1">
    <location>
        <begin position="92"/>
        <end position="163"/>
    </location>
</feature>
<dbReference type="Proteomes" id="UP001445076">
    <property type="component" value="Unassembled WGS sequence"/>
</dbReference>
<dbReference type="Gene3D" id="1.10.10.60">
    <property type="entry name" value="Homeodomain-like"/>
    <property type="match status" value="1"/>
</dbReference>
<protein>
    <recommendedName>
        <fullName evidence="1">Myb/SANT-like DNA-binding domain-containing protein</fullName>
    </recommendedName>
</protein>
<sequence>SSADPSNYVTVATFVVKDEGLESVSEDVISTEEITSVVDENNSESGSVEVSYIDAVETTVTGSDDLYVSAGQDDEVREPEEADGGGRSFTLWSLPAVRTLLDVYEEHEQTYVDKTMRRRAFWELISEKMKNQGHFYSWSACRIRFKGMCRKVLCLARHGKSKRTRRLWWEKRVERIVEHMDPEFLKIRTHGKTGSLLVNFVSPSSSTATTTYQVPTDSVSFGTGNAPTICKGSIPPQGRVSKKKRTVELSEEPLINEAPDWFKKYVEGRELMWDKRMAVEEHHHNQVVELLSQNNELLRKLCNAVEKMDSLRSLVKIAPRPSPGCVPVPVSAQRVVCNSGTTVFVPYSNPESRQNSTTQS</sequence>
<accession>A0AAW0WHD8</accession>
<proteinExistence type="predicted"/>
<evidence type="ECO:0000313" key="2">
    <source>
        <dbReference type="EMBL" id="KAK8731640.1"/>
    </source>
</evidence>
<dbReference type="Pfam" id="PF13837">
    <property type="entry name" value="Myb_DNA-bind_4"/>
    <property type="match status" value="1"/>
</dbReference>
<dbReference type="InterPro" id="IPR044822">
    <property type="entry name" value="Myb_DNA-bind_4"/>
</dbReference>
<reference evidence="2 3" key="1">
    <citation type="journal article" date="2024" name="BMC Genomics">
        <title>Genome assembly of redclaw crayfish (Cherax quadricarinatus) provides insights into its immune adaptation and hypoxia tolerance.</title>
        <authorList>
            <person name="Liu Z."/>
            <person name="Zheng J."/>
            <person name="Li H."/>
            <person name="Fang K."/>
            <person name="Wang S."/>
            <person name="He J."/>
            <person name="Zhou D."/>
            <person name="Weng S."/>
            <person name="Chi M."/>
            <person name="Gu Z."/>
            <person name="He J."/>
            <person name="Li F."/>
            <person name="Wang M."/>
        </authorList>
    </citation>
    <scope>NUCLEOTIDE SEQUENCE [LARGE SCALE GENOMIC DNA]</scope>
    <source>
        <strain evidence="2">ZL_2023a</strain>
    </source>
</reference>
<name>A0AAW0WHD8_CHEQU</name>
<evidence type="ECO:0000259" key="1">
    <source>
        <dbReference type="Pfam" id="PF13837"/>
    </source>
</evidence>
<evidence type="ECO:0000313" key="3">
    <source>
        <dbReference type="Proteomes" id="UP001445076"/>
    </source>
</evidence>
<dbReference type="AlphaFoldDB" id="A0AAW0WHD8"/>
<comment type="caution">
    <text evidence="2">The sequence shown here is derived from an EMBL/GenBank/DDBJ whole genome shotgun (WGS) entry which is preliminary data.</text>
</comment>